<sequence length="102" mass="11840">MEEQNIKKLALIISANCIRQSTIEECQKKGQINDQQLNQINKEMSDRIFTFLTYLLQKPADEYTVMMEAMAKHYPENWEQPELSQLILQQQAQTAAPASTQH</sequence>
<dbReference type="AlphaFoldDB" id="A0A081K8K0"/>
<evidence type="ECO:0000313" key="1">
    <source>
        <dbReference type="EMBL" id="KEI70476.1"/>
    </source>
</evidence>
<proteinExistence type="predicted"/>
<dbReference type="EMBL" id="JOJP01000001">
    <property type="protein sequence ID" value="KEI70476.1"/>
    <property type="molecule type" value="Genomic_DNA"/>
</dbReference>
<organism evidence="1 2">
    <name type="scientific">Endozoicomonas elysicola</name>
    <dbReference type="NCBI Taxonomy" id="305900"/>
    <lineage>
        <taxon>Bacteria</taxon>
        <taxon>Pseudomonadati</taxon>
        <taxon>Pseudomonadota</taxon>
        <taxon>Gammaproteobacteria</taxon>
        <taxon>Oceanospirillales</taxon>
        <taxon>Endozoicomonadaceae</taxon>
        <taxon>Endozoicomonas</taxon>
    </lineage>
</organism>
<evidence type="ECO:0000313" key="2">
    <source>
        <dbReference type="Proteomes" id="UP000027997"/>
    </source>
</evidence>
<accession>A0A081K8K0</accession>
<name>A0A081K8K0_9GAMM</name>
<dbReference type="STRING" id="305900.GV64_06775"/>
<comment type="caution">
    <text evidence="1">The sequence shown here is derived from an EMBL/GenBank/DDBJ whole genome shotgun (WGS) entry which is preliminary data.</text>
</comment>
<protein>
    <submittedName>
        <fullName evidence="1">Uncharacterized protein</fullName>
    </submittedName>
</protein>
<dbReference type="Proteomes" id="UP000027997">
    <property type="component" value="Unassembled WGS sequence"/>
</dbReference>
<reference evidence="1 2" key="1">
    <citation type="submission" date="2014-06" db="EMBL/GenBank/DDBJ databases">
        <title>Whole Genome Sequences of Three Symbiotic Endozoicomonas Bacteria.</title>
        <authorList>
            <person name="Neave M.J."/>
            <person name="Apprill A."/>
            <person name="Voolstra C.R."/>
        </authorList>
    </citation>
    <scope>NUCLEOTIDE SEQUENCE [LARGE SCALE GENOMIC DNA]</scope>
    <source>
        <strain evidence="1 2">DSM 22380</strain>
    </source>
</reference>
<dbReference type="RefSeq" id="WP_020580946.1">
    <property type="nucleotide sequence ID" value="NZ_JOJP01000001.1"/>
</dbReference>
<keyword evidence="2" id="KW-1185">Reference proteome</keyword>
<gene>
    <name evidence="1" type="ORF">GV64_06775</name>
</gene>